<name>A0A2T2X2D2_9FIRM</name>
<accession>A0A2T2X2D2</accession>
<evidence type="ECO:0000313" key="2">
    <source>
        <dbReference type="Proteomes" id="UP000242699"/>
    </source>
</evidence>
<dbReference type="EMBL" id="PXYT01000019">
    <property type="protein sequence ID" value="PSR28664.1"/>
    <property type="molecule type" value="Genomic_DNA"/>
</dbReference>
<organism evidence="1 2">
    <name type="scientific">Sulfobacillus benefaciens</name>
    <dbReference type="NCBI Taxonomy" id="453960"/>
    <lineage>
        <taxon>Bacteria</taxon>
        <taxon>Bacillati</taxon>
        <taxon>Bacillota</taxon>
        <taxon>Clostridia</taxon>
        <taxon>Eubacteriales</taxon>
        <taxon>Clostridiales Family XVII. Incertae Sedis</taxon>
        <taxon>Sulfobacillus</taxon>
    </lineage>
</organism>
<gene>
    <name evidence="1" type="ORF">C7B43_09630</name>
</gene>
<evidence type="ECO:0000313" key="1">
    <source>
        <dbReference type="EMBL" id="PSR28664.1"/>
    </source>
</evidence>
<comment type="caution">
    <text evidence="1">The sequence shown here is derived from an EMBL/GenBank/DDBJ whole genome shotgun (WGS) entry which is preliminary data.</text>
</comment>
<reference evidence="1 2" key="1">
    <citation type="journal article" date="2014" name="BMC Genomics">
        <title>Comparison of environmental and isolate Sulfobacillus genomes reveals diverse carbon, sulfur, nitrogen, and hydrogen metabolisms.</title>
        <authorList>
            <person name="Justice N.B."/>
            <person name="Norman A."/>
            <person name="Brown C.T."/>
            <person name="Singh A."/>
            <person name="Thomas B.C."/>
            <person name="Banfield J.F."/>
        </authorList>
    </citation>
    <scope>NUCLEOTIDE SEQUENCE [LARGE SCALE GENOMIC DNA]</scope>
    <source>
        <strain evidence="1">AMDSBA1</strain>
    </source>
</reference>
<dbReference type="AlphaFoldDB" id="A0A2T2X2D2"/>
<dbReference type="Proteomes" id="UP000242699">
    <property type="component" value="Unassembled WGS sequence"/>
</dbReference>
<sequence>MNVFTRRLAAVGVISLISVTGTNWGFTAVVQAAGVPGPIYKLASKPAVYVERHGTLHQIPSVAIFYDLGYQWSQLHVVQQLPDAIGSPVELLKLPTKPAIYLYQQGTLHWIPSARVFNALGYHWDNVYNVAKLPAVIGRPVSEPAALPQEAFLMSGFPYVPVSGTKTFVVDAFTNTAQFDSTYGGTSRVTITQNPGHLSVYNGATWVDSGSVPVYFHHGQGTIQVKGGSSAWGEITLQPASQSSSAGGANQQIETVPNTTSQVGWRVFTPTLQAVAGNSPAYAAKGSQPFLVEPVNSNGQIVPGVMRDGVSVVPTPRIAGCPQDITGCQPQGLYVGSHGTSFSYSTYPAFPPDAPFVFAISPLPPQGARVSAVSASANNTSLPILSTNGTEEVTGIQPNTHYTIQLQLLGGGSNDPITDLPLLTHYVSGLNNSSFAESGKIIHYGIPRSIPAQLGTEIQGQNHITVSYTSGSPNYDSQDILQLYRYNPDPLLTFPGPPSFSNLDLVTNGY</sequence>
<protein>
    <recommendedName>
        <fullName evidence="3">Fibronectin type-III domain-containing protein</fullName>
    </recommendedName>
</protein>
<evidence type="ECO:0008006" key="3">
    <source>
        <dbReference type="Google" id="ProtNLM"/>
    </source>
</evidence>
<proteinExistence type="predicted"/>